<dbReference type="AlphaFoldDB" id="C5CDE1"/>
<dbReference type="EMBL" id="CP001634">
    <property type="protein sequence ID" value="ACR80004.1"/>
    <property type="molecule type" value="Genomic_DNA"/>
</dbReference>
<dbReference type="Proteomes" id="UP000002382">
    <property type="component" value="Chromosome"/>
</dbReference>
<dbReference type="HOGENOM" id="CLU_3344815_0_0_0"/>
<organism evidence="1 3">
    <name type="scientific">Kosmotoga olearia (strain ATCC BAA-1733 / DSM 21960 / TBF 19.5.1)</name>
    <dbReference type="NCBI Taxonomy" id="521045"/>
    <lineage>
        <taxon>Bacteria</taxon>
        <taxon>Thermotogati</taxon>
        <taxon>Thermotogota</taxon>
        <taxon>Thermotogae</taxon>
        <taxon>Kosmotogales</taxon>
        <taxon>Kosmotogaceae</taxon>
        <taxon>Kosmotoga</taxon>
    </lineage>
</organism>
<reference evidence="1 3" key="1">
    <citation type="submission" date="2009-06" db="EMBL/GenBank/DDBJ databases">
        <title>Complete sequence of Thermotogales bacterium TBF 19.5.1.</title>
        <authorList>
            <consortium name="US DOE Joint Genome Institute"/>
            <person name="Lucas S."/>
            <person name="Copeland A."/>
            <person name="Lapidus A."/>
            <person name="Glavina del Rio T."/>
            <person name="Tice H."/>
            <person name="Bruce D."/>
            <person name="Goodwin L."/>
            <person name="Pitluck S."/>
            <person name="Chertkov O."/>
            <person name="Brettin T."/>
            <person name="Detter J.C."/>
            <person name="Han C."/>
            <person name="Schmutz J."/>
            <person name="Larimer F."/>
            <person name="Land M."/>
            <person name="Hauser L."/>
            <person name="Kyrpides N."/>
            <person name="Ovchinnikova G."/>
            <person name="Noll K."/>
        </authorList>
    </citation>
    <scope>NUCLEOTIDE SEQUENCE [LARGE SCALE GENOMIC DNA]</scope>
    <source>
        <strain evidence="3">ATCC BAA-1733 / DSM 21960 / TBF 19.5.1</strain>
        <strain evidence="1">TBF 19.5.1</strain>
    </source>
</reference>
<dbReference type="KEGG" id="kol:Kole_1310"/>
<proteinExistence type="predicted"/>
<name>C5CDE1_KOSOT</name>
<reference evidence="1 3" key="2">
    <citation type="journal article" date="2011" name="J. Bacteriol.">
        <title>Genome Sequence of Kosmotoga olearia Strain TBF 19.5.1, a Thermophilic Bacterium with a Wide Growth Temperature Range, Isolated from the Troll B Oil Platform in the North Sea.</title>
        <authorList>
            <person name="Swithers K.S."/>
            <person name="Dipippo J.L."/>
            <person name="Bruce D.C."/>
            <person name="Detter C."/>
            <person name="Tapia R."/>
            <person name="Han S."/>
            <person name="Goodwin L.A."/>
            <person name="Han J."/>
            <person name="Woyke T."/>
            <person name="Pitluck S."/>
            <person name="Pennacchio L."/>
            <person name="Nolan M."/>
            <person name="Mikhailova N."/>
            <person name="Land M.L."/>
            <person name="Nesbo C.L."/>
            <person name="Gogarten J.P."/>
            <person name="Noll K.M."/>
        </authorList>
    </citation>
    <scope>NUCLEOTIDE SEQUENCE [LARGE SCALE GENOMIC DNA]</scope>
    <source>
        <strain evidence="3">ATCC BAA-1733 / DSM 21960 / TBF 19.5.1</strain>
        <strain evidence="1">TBF 19.5.1</strain>
    </source>
</reference>
<evidence type="ECO:0000313" key="3">
    <source>
        <dbReference type="Proteomes" id="UP000002382"/>
    </source>
</evidence>
<sequence length="37" mass="3885">MSDGGNRNRKGLLLAKGGRVEKMAQREVSITGARNGG</sequence>
<keyword evidence="3" id="KW-1185">Reference proteome</keyword>
<protein>
    <submittedName>
        <fullName evidence="1">Uncharacterized protein</fullName>
    </submittedName>
</protein>
<dbReference type="EMBL" id="CP001634">
    <property type="protein sequence ID" value="ACR80029.1"/>
    <property type="molecule type" value="Genomic_DNA"/>
</dbReference>
<gene>
    <name evidence="1" type="ordered locus">Kole_1310</name>
    <name evidence="2" type="ordered locus">Kole_1335</name>
</gene>
<dbReference type="STRING" id="521045.Kole_1310"/>
<accession>C5CDE1</accession>
<evidence type="ECO:0000313" key="2">
    <source>
        <dbReference type="EMBL" id="ACR80029.1"/>
    </source>
</evidence>
<dbReference type="KEGG" id="kol:Kole_1335"/>
<evidence type="ECO:0000313" key="1">
    <source>
        <dbReference type="EMBL" id="ACR80004.1"/>
    </source>
</evidence>